<reference evidence="2 3" key="1">
    <citation type="journal article" date="2016" name="Nat. Commun.">
        <title>Thousands of microbial genomes shed light on interconnected biogeochemical processes in an aquifer system.</title>
        <authorList>
            <person name="Anantharaman K."/>
            <person name="Brown C.T."/>
            <person name="Hug L.A."/>
            <person name="Sharon I."/>
            <person name="Castelle C.J."/>
            <person name="Probst A.J."/>
            <person name="Thomas B.C."/>
            <person name="Singh A."/>
            <person name="Wilkins M.J."/>
            <person name="Karaoz U."/>
            <person name="Brodie E.L."/>
            <person name="Williams K.H."/>
            <person name="Hubbard S.S."/>
            <person name="Banfield J.F."/>
        </authorList>
    </citation>
    <scope>NUCLEOTIDE SEQUENCE [LARGE SCALE GENOMIC DNA]</scope>
</reference>
<sequence>MISDKHISLILPCLNEEKGLNKILKRLPKCVNEVIIIDGNSADKSVQIARKYKAKVIIEKKRGYGLALRTGFEIASNSIIATLDADATYPMDEIEPMFNFLKKNNVDFLVACRFPLINRSSMAVKNFFGNLLFSALISLFFNMQVTDVCSGMWLMKKETWDKIKNKIYDQKWFFSNEIKIEALLTKNTKYEEYWIELKERMGETKAGNPWISGLRILGHIIIKRLTTYWRK</sequence>
<protein>
    <recommendedName>
        <fullName evidence="1">Glycosyltransferase 2-like domain-containing protein</fullName>
    </recommendedName>
</protein>
<dbReference type="PANTHER" id="PTHR48090">
    <property type="entry name" value="UNDECAPRENYL-PHOSPHATE 4-DEOXY-4-FORMAMIDO-L-ARABINOSE TRANSFERASE-RELATED"/>
    <property type="match status" value="1"/>
</dbReference>
<proteinExistence type="predicted"/>
<dbReference type="CDD" id="cd04179">
    <property type="entry name" value="DPM_DPG-synthase_like"/>
    <property type="match status" value="1"/>
</dbReference>
<feature type="domain" description="Glycosyltransferase 2-like" evidence="1">
    <location>
        <begin position="8"/>
        <end position="158"/>
    </location>
</feature>
<organism evidence="2 3">
    <name type="scientific">Candidatus Roizmanbacteria bacterium RIFCSPLOWO2_02_FULL_36_11</name>
    <dbReference type="NCBI Taxonomy" id="1802071"/>
    <lineage>
        <taxon>Bacteria</taxon>
        <taxon>Candidatus Roizmaniibacteriota</taxon>
    </lineage>
</organism>
<dbReference type="InterPro" id="IPR001173">
    <property type="entry name" value="Glyco_trans_2-like"/>
</dbReference>
<dbReference type="SUPFAM" id="SSF53448">
    <property type="entry name" value="Nucleotide-diphospho-sugar transferases"/>
    <property type="match status" value="1"/>
</dbReference>
<dbReference type="AlphaFoldDB" id="A0A1F7JCW1"/>
<dbReference type="PANTHER" id="PTHR48090:SF7">
    <property type="entry name" value="RFBJ PROTEIN"/>
    <property type="match status" value="1"/>
</dbReference>
<dbReference type="Pfam" id="PF00535">
    <property type="entry name" value="Glycos_transf_2"/>
    <property type="match status" value="1"/>
</dbReference>
<dbReference type="EMBL" id="MGAV01000019">
    <property type="protein sequence ID" value="OGK53448.1"/>
    <property type="molecule type" value="Genomic_DNA"/>
</dbReference>
<evidence type="ECO:0000313" key="3">
    <source>
        <dbReference type="Proteomes" id="UP000177418"/>
    </source>
</evidence>
<gene>
    <name evidence="2" type="ORF">A3H78_02845</name>
</gene>
<evidence type="ECO:0000259" key="1">
    <source>
        <dbReference type="Pfam" id="PF00535"/>
    </source>
</evidence>
<name>A0A1F7JCW1_9BACT</name>
<comment type="caution">
    <text evidence="2">The sequence shown here is derived from an EMBL/GenBank/DDBJ whole genome shotgun (WGS) entry which is preliminary data.</text>
</comment>
<evidence type="ECO:0000313" key="2">
    <source>
        <dbReference type="EMBL" id="OGK53448.1"/>
    </source>
</evidence>
<dbReference type="Gene3D" id="3.90.550.10">
    <property type="entry name" value="Spore Coat Polysaccharide Biosynthesis Protein SpsA, Chain A"/>
    <property type="match status" value="1"/>
</dbReference>
<accession>A0A1F7JCW1</accession>
<dbReference type="Proteomes" id="UP000177418">
    <property type="component" value="Unassembled WGS sequence"/>
</dbReference>
<dbReference type="InterPro" id="IPR050256">
    <property type="entry name" value="Glycosyltransferase_2"/>
</dbReference>
<dbReference type="InterPro" id="IPR029044">
    <property type="entry name" value="Nucleotide-diphossugar_trans"/>
</dbReference>